<dbReference type="RefSeq" id="WP_141923155.1">
    <property type="nucleotide sequence ID" value="NZ_VFQC01000001.1"/>
</dbReference>
<organism evidence="2 3">
    <name type="scientific">Haloactinospora alba</name>
    <dbReference type="NCBI Taxonomy" id="405555"/>
    <lineage>
        <taxon>Bacteria</taxon>
        <taxon>Bacillati</taxon>
        <taxon>Actinomycetota</taxon>
        <taxon>Actinomycetes</taxon>
        <taxon>Streptosporangiales</taxon>
        <taxon>Nocardiopsidaceae</taxon>
        <taxon>Haloactinospora</taxon>
    </lineage>
</organism>
<accession>A0A543NII5</accession>
<dbReference type="InterPro" id="IPR046038">
    <property type="entry name" value="DUF5996"/>
</dbReference>
<feature type="region of interest" description="Disordered" evidence="1">
    <location>
        <begin position="296"/>
        <end position="315"/>
    </location>
</feature>
<dbReference type="Proteomes" id="UP000317422">
    <property type="component" value="Unassembled WGS sequence"/>
</dbReference>
<protein>
    <recommendedName>
        <fullName evidence="4">Ava_C0101 and related proteins</fullName>
    </recommendedName>
</protein>
<reference evidence="2 3" key="1">
    <citation type="submission" date="2019-06" db="EMBL/GenBank/DDBJ databases">
        <title>Sequencing the genomes of 1000 actinobacteria strains.</title>
        <authorList>
            <person name="Klenk H.-P."/>
        </authorList>
    </citation>
    <scope>NUCLEOTIDE SEQUENCE [LARGE SCALE GENOMIC DNA]</scope>
    <source>
        <strain evidence="2 3">DSM 45015</strain>
    </source>
</reference>
<proteinExistence type="predicted"/>
<evidence type="ECO:0000313" key="2">
    <source>
        <dbReference type="EMBL" id="TQN31655.1"/>
    </source>
</evidence>
<name>A0A543NII5_9ACTN</name>
<dbReference type="Pfam" id="PF19459">
    <property type="entry name" value="DUF5996"/>
    <property type="match status" value="1"/>
</dbReference>
<dbReference type="AlphaFoldDB" id="A0A543NII5"/>
<evidence type="ECO:0000256" key="1">
    <source>
        <dbReference type="SAM" id="MobiDB-lite"/>
    </source>
</evidence>
<evidence type="ECO:0000313" key="3">
    <source>
        <dbReference type="Proteomes" id="UP000317422"/>
    </source>
</evidence>
<gene>
    <name evidence="2" type="ORF">FHX37_1573</name>
</gene>
<dbReference type="EMBL" id="VFQC01000001">
    <property type="protein sequence ID" value="TQN31655.1"/>
    <property type="molecule type" value="Genomic_DNA"/>
</dbReference>
<dbReference type="OrthoDB" id="9800945at2"/>
<comment type="caution">
    <text evidence="2">The sequence shown here is derived from an EMBL/GenBank/DDBJ whole genome shotgun (WGS) entry which is preliminary data.</text>
</comment>
<evidence type="ECO:0008006" key="4">
    <source>
        <dbReference type="Google" id="ProtNLM"/>
    </source>
</evidence>
<keyword evidence="3" id="KW-1185">Reference proteome</keyword>
<feature type="compositionally biased region" description="Basic and acidic residues" evidence="1">
    <location>
        <begin position="302"/>
        <end position="315"/>
    </location>
</feature>
<sequence length="315" mass="35629">MGGAAPTGPNAGWPSLPVDEWTATRETLHMWMQIVGKIRLAQSPMVNHWWQVPLYVSARGLATSAIPYNSHLFDMEFDFCNHQLLTRSTNGEERKVRLEERSVSDFYSEVMSTLRSLEIDVPIMTSPREVEYAVPFEQDTEHASYDPDHARRFWYQLTAAHRVLSTFRSRFIGKVSPVHFFWGAMDLAVTRFSGRTAPTHPGGAPNCGNWVMVEGYSHELSSCGFWPGGGQEGAFYCYAYPEPPGFAEHPVRPEAAHYNAAAGEFLLPYEDVRTSPDPERTLLEFLQSTYEAAADNASWDRSMLEDDPQRRASPR</sequence>